<dbReference type="Pfam" id="PF01381">
    <property type="entry name" value="HTH_3"/>
    <property type="match status" value="1"/>
</dbReference>
<dbReference type="EMBL" id="PYMB01000002">
    <property type="protein sequence ID" value="PSW14325.1"/>
    <property type="molecule type" value="Genomic_DNA"/>
</dbReference>
<comment type="caution">
    <text evidence="3">The sequence shown here is derived from an EMBL/GenBank/DDBJ whole genome shotgun (WGS) entry which is preliminary data.</text>
</comment>
<dbReference type="PROSITE" id="PS50943">
    <property type="entry name" value="HTH_CROC1"/>
    <property type="match status" value="1"/>
</dbReference>
<dbReference type="CDD" id="cd00093">
    <property type="entry name" value="HTH_XRE"/>
    <property type="match status" value="1"/>
</dbReference>
<gene>
    <name evidence="3" type="ORF">C9J01_07750</name>
</gene>
<dbReference type="SMART" id="SM00530">
    <property type="entry name" value="HTH_XRE"/>
    <property type="match status" value="1"/>
</dbReference>
<dbReference type="PANTHER" id="PTHR46558:SF11">
    <property type="entry name" value="HTH-TYPE TRANSCRIPTIONAL REGULATOR XRE"/>
    <property type="match status" value="1"/>
</dbReference>
<sequence length="101" mass="11684">MQLNNYEPEFLAHRIKTLREFRGKTQIQVAKCINVSRRTYIDIESNKSDIKLSTLYRICNCLKCEITDVLGISKRDNDSGMGNRIIEIFENNGLMVVNNSK</sequence>
<evidence type="ECO:0000256" key="1">
    <source>
        <dbReference type="ARBA" id="ARBA00023125"/>
    </source>
</evidence>
<dbReference type="InterPro" id="IPR001387">
    <property type="entry name" value="Cro/C1-type_HTH"/>
</dbReference>
<dbReference type="OrthoDB" id="9805309at2"/>
<dbReference type="RefSeq" id="WP_107297571.1">
    <property type="nucleotide sequence ID" value="NZ_PYMB01000002.1"/>
</dbReference>
<evidence type="ECO:0000259" key="2">
    <source>
        <dbReference type="PROSITE" id="PS50943"/>
    </source>
</evidence>
<organism evidence="3 4">
    <name type="scientific">Photobacterium rosenbergii</name>
    <dbReference type="NCBI Taxonomy" id="294936"/>
    <lineage>
        <taxon>Bacteria</taxon>
        <taxon>Pseudomonadati</taxon>
        <taxon>Pseudomonadota</taxon>
        <taxon>Gammaproteobacteria</taxon>
        <taxon>Vibrionales</taxon>
        <taxon>Vibrionaceae</taxon>
        <taxon>Photobacterium</taxon>
    </lineage>
</organism>
<dbReference type="AlphaFoldDB" id="A0A2T3NH23"/>
<dbReference type="Proteomes" id="UP000241346">
    <property type="component" value="Unassembled WGS sequence"/>
</dbReference>
<evidence type="ECO:0000313" key="4">
    <source>
        <dbReference type="Proteomes" id="UP000241346"/>
    </source>
</evidence>
<dbReference type="InterPro" id="IPR010982">
    <property type="entry name" value="Lambda_DNA-bd_dom_sf"/>
</dbReference>
<dbReference type="SUPFAM" id="SSF47413">
    <property type="entry name" value="lambda repressor-like DNA-binding domains"/>
    <property type="match status" value="1"/>
</dbReference>
<dbReference type="PANTHER" id="PTHR46558">
    <property type="entry name" value="TRACRIPTIONAL REGULATORY PROTEIN-RELATED-RELATED"/>
    <property type="match status" value="1"/>
</dbReference>
<name>A0A2T3NH23_9GAMM</name>
<feature type="domain" description="HTH cro/C1-type" evidence="2">
    <location>
        <begin position="15"/>
        <end position="69"/>
    </location>
</feature>
<protein>
    <recommendedName>
        <fullName evidence="2">HTH cro/C1-type domain-containing protein</fullName>
    </recommendedName>
</protein>
<dbReference type="GO" id="GO:0003677">
    <property type="term" value="F:DNA binding"/>
    <property type="evidence" value="ECO:0007669"/>
    <property type="project" value="UniProtKB-KW"/>
</dbReference>
<keyword evidence="1" id="KW-0238">DNA-binding</keyword>
<proteinExistence type="predicted"/>
<evidence type="ECO:0000313" key="3">
    <source>
        <dbReference type="EMBL" id="PSW14325.1"/>
    </source>
</evidence>
<accession>A0A2T3NH23</accession>
<reference evidence="3 4" key="1">
    <citation type="submission" date="2018-03" db="EMBL/GenBank/DDBJ databases">
        <title>Whole genome sequencing of Histamine producing bacteria.</title>
        <authorList>
            <person name="Butler K."/>
        </authorList>
    </citation>
    <scope>NUCLEOTIDE SEQUENCE [LARGE SCALE GENOMIC DNA]</scope>
    <source>
        <strain evidence="3 4">DSM 19138</strain>
    </source>
</reference>
<dbReference type="Gene3D" id="1.10.260.40">
    <property type="entry name" value="lambda repressor-like DNA-binding domains"/>
    <property type="match status" value="1"/>
</dbReference>